<gene>
    <name evidence="3" type="ORF">N0V84_008804</name>
</gene>
<proteinExistence type="predicted"/>
<organism evidence="3 4">
    <name type="scientific">Fusarium piperis</name>
    <dbReference type="NCBI Taxonomy" id="1435070"/>
    <lineage>
        <taxon>Eukaryota</taxon>
        <taxon>Fungi</taxon>
        <taxon>Dikarya</taxon>
        <taxon>Ascomycota</taxon>
        <taxon>Pezizomycotina</taxon>
        <taxon>Sordariomycetes</taxon>
        <taxon>Hypocreomycetidae</taxon>
        <taxon>Hypocreales</taxon>
        <taxon>Nectriaceae</taxon>
        <taxon>Fusarium</taxon>
        <taxon>Fusarium solani species complex</taxon>
    </lineage>
</organism>
<reference evidence="3" key="1">
    <citation type="submission" date="2022-10" db="EMBL/GenBank/DDBJ databases">
        <title>Tapping the CABI collections for fungal endophytes: first genome assemblies for Collariella, Neodidymelliopsis, Ascochyta clinopodiicola, Didymella pomorum, Didymosphaeria variabile, Neocosmospora piperis and Neocucurbitaria cava.</title>
        <authorList>
            <person name="Hill R."/>
        </authorList>
    </citation>
    <scope>NUCLEOTIDE SEQUENCE</scope>
    <source>
        <strain evidence="3">IMI 366586</strain>
    </source>
</reference>
<evidence type="ECO:0000313" key="3">
    <source>
        <dbReference type="EMBL" id="KAJ4314580.1"/>
    </source>
</evidence>
<sequence length="201" mass="23806">MLLLQSHYPFPRKESSSTALGKRPRTDFDEDDIKSICMKVLEEHLAKQRKRAREDLEDLEARIKERAQDLEESETRLKDSARKDLENLETRIKDSARKDLEDLETRIKDSAWDDLEDLKRRIMRYTNRRLTSLGRLDTYGTDDINGLMKENEDWTECKIEDGMERAKEEIYEHVEDELNKAEDRVLDRLSSAQWVLDRGST</sequence>
<comment type="caution">
    <text evidence="3">The sequence shown here is derived from an EMBL/GenBank/DDBJ whole genome shotgun (WGS) entry which is preliminary data.</text>
</comment>
<dbReference type="AlphaFoldDB" id="A0A9W9BJ90"/>
<dbReference type="Proteomes" id="UP001140502">
    <property type="component" value="Unassembled WGS sequence"/>
</dbReference>
<keyword evidence="4" id="KW-1185">Reference proteome</keyword>
<keyword evidence="1" id="KW-0175">Coiled coil</keyword>
<name>A0A9W9BJ90_9HYPO</name>
<feature type="coiled-coil region" evidence="1">
    <location>
        <begin position="42"/>
        <end position="98"/>
    </location>
</feature>
<evidence type="ECO:0000256" key="1">
    <source>
        <dbReference type="SAM" id="Coils"/>
    </source>
</evidence>
<evidence type="ECO:0000256" key="2">
    <source>
        <dbReference type="SAM" id="MobiDB-lite"/>
    </source>
</evidence>
<protein>
    <submittedName>
        <fullName evidence="3">Uncharacterized protein</fullName>
    </submittedName>
</protein>
<dbReference type="EMBL" id="JAPEUR010000226">
    <property type="protein sequence ID" value="KAJ4314580.1"/>
    <property type="molecule type" value="Genomic_DNA"/>
</dbReference>
<dbReference type="OrthoDB" id="47007at2759"/>
<feature type="region of interest" description="Disordered" evidence="2">
    <location>
        <begin position="1"/>
        <end position="28"/>
    </location>
</feature>
<evidence type="ECO:0000313" key="4">
    <source>
        <dbReference type="Proteomes" id="UP001140502"/>
    </source>
</evidence>
<accession>A0A9W9BJ90</accession>